<evidence type="ECO:0000256" key="1">
    <source>
        <dbReference type="SAM" id="MobiDB-lite"/>
    </source>
</evidence>
<dbReference type="RefSeq" id="WP_344668953.1">
    <property type="nucleotide sequence ID" value="NZ_BAAAQN010000041.1"/>
</dbReference>
<reference evidence="3" key="1">
    <citation type="journal article" date="2019" name="Int. J. Syst. Evol. Microbiol.">
        <title>The Global Catalogue of Microorganisms (GCM) 10K type strain sequencing project: providing services to taxonomists for standard genome sequencing and annotation.</title>
        <authorList>
            <consortium name="The Broad Institute Genomics Platform"/>
            <consortium name="The Broad Institute Genome Sequencing Center for Infectious Disease"/>
            <person name="Wu L."/>
            <person name="Ma J."/>
        </authorList>
    </citation>
    <scope>NUCLEOTIDE SEQUENCE [LARGE SCALE GENOMIC DNA]</scope>
    <source>
        <strain evidence="3">JCM 16014</strain>
    </source>
</reference>
<proteinExistence type="predicted"/>
<evidence type="ECO:0000313" key="2">
    <source>
        <dbReference type="EMBL" id="GAA2046752.1"/>
    </source>
</evidence>
<gene>
    <name evidence="2" type="ORF">GCM10009839_59190</name>
</gene>
<name>A0ABP5GKI2_9ACTN</name>
<dbReference type="Proteomes" id="UP001500751">
    <property type="component" value="Unassembled WGS sequence"/>
</dbReference>
<accession>A0ABP5GKI2</accession>
<dbReference type="EMBL" id="BAAAQN010000041">
    <property type="protein sequence ID" value="GAA2046752.1"/>
    <property type="molecule type" value="Genomic_DNA"/>
</dbReference>
<feature type="region of interest" description="Disordered" evidence="1">
    <location>
        <begin position="226"/>
        <end position="247"/>
    </location>
</feature>
<feature type="region of interest" description="Disordered" evidence="1">
    <location>
        <begin position="142"/>
        <end position="170"/>
    </location>
</feature>
<protein>
    <submittedName>
        <fullName evidence="2">Uncharacterized protein</fullName>
    </submittedName>
</protein>
<feature type="region of interest" description="Disordered" evidence="1">
    <location>
        <begin position="86"/>
        <end position="108"/>
    </location>
</feature>
<comment type="caution">
    <text evidence="2">The sequence shown here is derived from an EMBL/GenBank/DDBJ whole genome shotgun (WGS) entry which is preliminary data.</text>
</comment>
<keyword evidence="3" id="KW-1185">Reference proteome</keyword>
<sequence length="247" mass="27768">MSLALALDLPPTTALPVRVKPNSGEHVDAYIRRLAADNHMPPSVLIEILNGRIGYSSAVLRTDLLAILSGRSEQALHYALHGLPKTRSRQPAPAIPRMSSPQRPRRTHAEMRETFAAIRRDAAYERDITVAELARRHRVQRNTVERVLSDPTAQPRPEPSGSAAQRRISQSHAEVLEQLALTIDEMLRQQPYAPARRIWEVLVDDHQANLPYRVVREFISARRSIPCTAVRRGPPRRPRNKPTGAAE</sequence>
<organism evidence="2 3">
    <name type="scientific">Catenulispora yoronensis</name>
    <dbReference type="NCBI Taxonomy" id="450799"/>
    <lineage>
        <taxon>Bacteria</taxon>
        <taxon>Bacillati</taxon>
        <taxon>Actinomycetota</taxon>
        <taxon>Actinomycetes</taxon>
        <taxon>Catenulisporales</taxon>
        <taxon>Catenulisporaceae</taxon>
        <taxon>Catenulispora</taxon>
    </lineage>
</organism>
<evidence type="ECO:0000313" key="3">
    <source>
        <dbReference type="Proteomes" id="UP001500751"/>
    </source>
</evidence>